<reference evidence="2 3" key="1">
    <citation type="journal article" date="2018" name="Arch. Microbiol.">
        <title>New insights into the metabolic potential of the phototrophic purple bacterium Rhodopila globiformis DSM 161(T) from its draft genome sequence and evidence for a vanadium-dependent nitrogenase.</title>
        <authorList>
            <person name="Imhoff J.F."/>
            <person name="Rahn T."/>
            <person name="Kunzel S."/>
            <person name="Neulinger S.C."/>
        </authorList>
    </citation>
    <scope>NUCLEOTIDE SEQUENCE [LARGE SCALE GENOMIC DNA]</scope>
    <source>
        <strain evidence="2 3">DSM 16996</strain>
    </source>
</reference>
<comment type="caution">
    <text evidence="2">The sequence shown here is derived from an EMBL/GenBank/DDBJ whole genome shotgun (WGS) entry which is preliminary data.</text>
</comment>
<keyword evidence="1" id="KW-0472">Membrane</keyword>
<evidence type="ECO:0000256" key="1">
    <source>
        <dbReference type="SAM" id="Phobius"/>
    </source>
</evidence>
<evidence type="ECO:0000313" key="3">
    <source>
        <dbReference type="Proteomes" id="UP000239089"/>
    </source>
</evidence>
<dbReference type="InterPro" id="IPR016174">
    <property type="entry name" value="Di-haem_cyt_TM"/>
</dbReference>
<sequence>MPANAGRKLVHRHALATRVTHWINALCVTVLLMSGLQIFLAHP</sequence>
<keyword evidence="3" id="KW-1185">Reference proteome</keyword>
<gene>
    <name evidence="2" type="ORF">CCR94_17915</name>
</gene>
<dbReference type="SUPFAM" id="SSF81342">
    <property type="entry name" value="Transmembrane di-heme cytochromes"/>
    <property type="match status" value="1"/>
</dbReference>
<protein>
    <submittedName>
        <fullName evidence="2">Uncharacterized protein</fullName>
    </submittedName>
</protein>
<keyword evidence="1" id="KW-0812">Transmembrane</keyword>
<evidence type="ECO:0000313" key="2">
    <source>
        <dbReference type="EMBL" id="PPQ28407.1"/>
    </source>
</evidence>
<keyword evidence="1" id="KW-1133">Transmembrane helix</keyword>
<feature type="non-terminal residue" evidence="2">
    <location>
        <position position="43"/>
    </location>
</feature>
<proteinExistence type="predicted"/>
<feature type="transmembrane region" description="Helical" evidence="1">
    <location>
        <begin position="21"/>
        <end position="40"/>
    </location>
</feature>
<dbReference type="AlphaFoldDB" id="A0A2S6N1B3"/>
<organism evidence="2 3">
    <name type="scientific">Rhodoblastus sphagnicola</name>
    <dbReference type="NCBI Taxonomy" id="333368"/>
    <lineage>
        <taxon>Bacteria</taxon>
        <taxon>Pseudomonadati</taxon>
        <taxon>Pseudomonadota</taxon>
        <taxon>Alphaproteobacteria</taxon>
        <taxon>Hyphomicrobiales</taxon>
        <taxon>Rhodoblastaceae</taxon>
        <taxon>Rhodoblastus</taxon>
    </lineage>
</organism>
<dbReference type="GO" id="GO:0022904">
    <property type="term" value="P:respiratory electron transport chain"/>
    <property type="evidence" value="ECO:0007669"/>
    <property type="project" value="InterPro"/>
</dbReference>
<accession>A0A2S6N1B3</accession>
<dbReference type="GO" id="GO:0016020">
    <property type="term" value="C:membrane"/>
    <property type="evidence" value="ECO:0007669"/>
    <property type="project" value="InterPro"/>
</dbReference>
<dbReference type="Proteomes" id="UP000239089">
    <property type="component" value="Unassembled WGS sequence"/>
</dbReference>
<name>A0A2S6N1B3_9HYPH</name>
<dbReference type="Gene3D" id="1.20.950.20">
    <property type="entry name" value="Transmembrane di-heme cytochromes, Chain C"/>
    <property type="match status" value="1"/>
</dbReference>
<dbReference type="EMBL" id="NHSJ01000110">
    <property type="protein sequence ID" value="PPQ28407.1"/>
    <property type="molecule type" value="Genomic_DNA"/>
</dbReference>